<dbReference type="RefSeq" id="WP_170218232.1">
    <property type="nucleotide sequence ID" value="NZ_CP144375.1"/>
</dbReference>
<gene>
    <name evidence="2" type="ORF">BCF44_13515</name>
</gene>
<comment type="caution">
    <text evidence="2">The sequence shown here is derived from an EMBL/GenBank/DDBJ whole genome shotgun (WGS) entry which is preliminary data.</text>
</comment>
<evidence type="ECO:0000313" key="2">
    <source>
        <dbReference type="EMBL" id="REH25976.1"/>
    </source>
</evidence>
<evidence type="ECO:0000313" key="3">
    <source>
        <dbReference type="Proteomes" id="UP000256269"/>
    </source>
</evidence>
<dbReference type="AlphaFoldDB" id="A0A3E0GSJ9"/>
<dbReference type="Proteomes" id="UP000256269">
    <property type="component" value="Unassembled WGS sequence"/>
</dbReference>
<feature type="domain" description="PIN like" evidence="1">
    <location>
        <begin position="40"/>
        <end position="264"/>
    </location>
</feature>
<evidence type="ECO:0000259" key="1">
    <source>
        <dbReference type="Pfam" id="PF18476"/>
    </source>
</evidence>
<reference evidence="2 3" key="1">
    <citation type="submission" date="2018-08" db="EMBL/GenBank/DDBJ databases">
        <title>Genomic Encyclopedia of Archaeal and Bacterial Type Strains, Phase II (KMG-II): from individual species to whole genera.</title>
        <authorList>
            <person name="Goeker M."/>
        </authorList>
    </citation>
    <scope>NUCLEOTIDE SEQUENCE [LARGE SCALE GENOMIC DNA]</scope>
    <source>
        <strain evidence="2 3">DSM 45791</strain>
    </source>
</reference>
<name>A0A3E0GSJ9_9PSEU</name>
<proteinExistence type="predicted"/>
<protein>
    <recommendedName>
        <fullName evidence="1">PIN like domain-containing protein</fullName>
    </recommendedName>
</protein>
<dbReference type="EMBL" id="QUNO01000035">
    <property type="protein sequence ID" value="REH25976.1"/>
    <property type="molecule type" value="Genomic_DNA"/>
</dbReference>
<keyword evidence="3" id="KW-1185">Reference proteome</keyword>
<dbReference type="InterPro" id="IPR041578">
    <property type="entry name" value="PIN_8"/>
</dbReference>
<sequence length="495" mass="56091">MENSAGKQLNTPPRLGLFDGFEAYLTADDNKYLDLFNSGLIVLDTNAIHNLYRYAEQTRHDFITALRAVKEQLWVPHQVLIEFWRNRDSVMRDKTASPQDIIDYANESYVAVCEKIDKWAKRISLEEAKQDGLKQEFRASVDRLITSLQFHGNEELHSVSDTNSDPVLSDLSGLLHGRIGAPISREDRDDAKGEAERRIAAMQPPAYKDSKKPVDEAIGDYLIWHEMLEEAKRRQVDVLFITGDVKEDWWRIDGGRTRGPRVELFDEMKSKAGVALYMLRPESFLHHIRRLLKVEVEPNSIREVELIDERTAATVFRVGGDAILRDSQLFDPFEGGRNSLDGYVSFLKDQGAKVFFDFALEDSPEVEARLVSYREKQFIVGHIGPGSDTRQAYSTVKILRQAANRLYNADEVELVLVTPSPSRPVSAVIVNESGAVPVWRSGSRWWSIRRGVDKGLAQEALRLSTNVVARGREELARISSGEDYATKGLDNDLDI</sequence>
<organism evidence="2 3">
    <name type="scientific">Kutzneria buriramensis</name>
    <dbReference type="NCBI Taxonomy" id="1045776"/>
    <lineage>
        <taxon>Bacteria</taxon>
        <taxon>Bacillati</taxon>
        <taxon>Actinomycetota</taxon>
        <taxon>Actinomycetes</taxon>
        <taxon>Pseudonocardiales</taxon>
        <taxon>Pseudonocardiaceae</taxon>
        <taxon>Kutzneria</taxon>
    </lineage>
</organism>
<accession>A0A3E0GSJ9</accession>
<dbReference type="Pfam" id="PF18476">
    <property type="entry name" value="PIN_8"/>
    <property type="match status" value="1"/>
</dbReference>